<feature type="compositionally biased region" description="Basic and acidic residues" evidence="1">
    <location>
        <begin position="15"/>
        <end position="25"/>
    </location>
</feature>
<dbReference type="AlphaFoldDB" id="A0AAU9QWC0"/>
<dbReference type="EMBL" id="CAKMUD010000116">
    <property type="protein sequence ID" value="CAH1602861.1"/>
    <property type="molecule type" value="Genomic_DNA"/>
</dbReference>
<reference evidence="2" key="1">
    <citation type="submission" date="2022-01" db="EMBL/GenBank/DDBJ databases">
        <authorList>
            <person name="Lagorce A."/>
        </authorList>
    </citation>
    <scope>NUCLEOTIDE SEQUENCE</scope>
    <source>
        <strain evidence="2">Th15_F1_A12</strain>
    </source>
</reference>
<dbReference type="Proteomes" id="UP001295462">
    <property type="component" value="Unassembled WGS sequence"/>
</dbReference>
<evidence type="ECO:0000313" key="3">
    <source>
        <dbReference type="Proteomes" id="UP001295462"/>
    </source>
</evidence>
<evidence type="ECO:0000256" key="1">
    <source>
        <dbReference type="SAM" id="MobiDB-lite"/>
    </source>
</evidence>
<comment type="caution">
    <text evidence="2">The sequence shown here is derived from an EMBL/GenBank/DDBJ whole genome shotgun (WGS) entry which is preliminary data.</text>
</comment>
<name>A0AAU9QWC0_9VIBR</name>
<feature type="compositionally biased region" description="Polar residues" evidence="1">
    <location>
        <begin position="30"/>
        <end position="39"/>
    </location>
</feature>
<proteinExistence type="predicted"/>
<accession>A0AAU9QWC0</accession>
<organism evidence="2 3">
    <name type="scientific">Vibrio jasicida</name>
    <dbReference type="NCBI Taxonomy" id="766224"/>
    <lineage>
        <taxon>Bacteria</taxon>
        <taxon>Pseudomonadati</taxon>
        <taxon>Pseudomonadota</taxon>
        <taxon>Gammaproteobacteria</taxon>
        <taxon>Vibrionales</taxon>
        <taxon>Vibrionaceae</taxon>
        <taxon>Vibrio</taxon>
    </lineage>
</organism>
<gene>
    <name evidence="2" type="ORF">THF1A12_60268</name>
</gene>
<evidence type="ECO:0000313" key="2">
    <source>
        <dbReference type="EMBL" id="CAH1602861.1"/>
    </source>
</evidence>
<feature type="region of interest" description="Disordered" evidence="1">
    <location>
        <begin position="15"/>
        <end position="41"/>
    </location>
</feature>
<protein>
    <submittedName>
        <fullName evidence="2">Uncharacterized protein</fullName>
    </submittedName>
</protein>
<sequence length="55" mass="6422">MRGFNLTYHQTILADDRSKHPEPTNKVKTRNLNMSTATNKKPRRIGRAFEFSFKA</sequence>